<dbReference type="SMART" id="SM00020">
    <property type="entry name" value="Tryp_SPc"/>
    <property type="match status" value="1"/>
</dbReference>
<dbReference type="OMA" id="ARMCHAD"/>
<dbReference type="SUPFAM" id="SSF56487">
    <property type="entry name" value="SRCR-like"/>
    <property type="match status" value="1"/>
</dbReference>
<evidence type="ECO:0000256" key="4">
    <source>
        <dbReference type="ARBA" id="ARBA00023157"/>
    </source>
</evidence>
<dbReference type="InterPro" id="IPR002172">
    <property type="entry name" value="LDrepeatLR_classA_rpt"/>
</dbReference>
<dbReference type="InterPro" id="IPR043504">
    <property type="entry name" value="Peptidase_S1_PA_chymotrypsin"/>
</dbReference>
<dbReference type="Pfam" id="PF00089">
    <property type="entry name" value="Trypsin"/>
    <property type="match status" value="1"/>
</dbReference>
<evidence type="ECO:0000259" key="8">
    <source>
        <dbReference type="PROSITE" id="PS50240"/>
    </source>
</evidence>
<evidence type="ECO:0000256" key="1">
    <source>
        <dbReference type="ARBA" id="ARBA00022670"/>
    </source>
</evidence>
<dbReference type="FunFam" id="2.40.10.10:FF:000068">
    <property type="entry name" value="transmembrane protease serine 2"/>
    <property type="match status" value="1"/>
</dbReference>
<reference evidence="10" key="2">
    <citation type="submission" date="2025-09" db="UniProtKB">
        <authorList>
            <consortium name="Ensembl"/>
        </authorList>
    </citation>
    <scope>IDENTIFICATION</scope>
</reference>
<dbReference type="SUPFAM" id="SSF50494">
    <property type="entry name" value="Trypsin-like serine proteases"/>
    <property type="match status" value="1"/>
</dbReference>
<dbReference type="AlphaFoldDB" id="A0A3Q4AN10"/>
<dbReference type="InterPro" id="IPR009003">
    <property type="entry name" value="Peptidase_S1_PA"/>
</dbReference>
<keyword evidence="2" id="KW-0378">Hydrolase</keyword>
<reference evidence="10" key="1">
    <citation type="submission" date="2025-08" db="UniProtKB">
        <authorList>
            <consortium name="Ensembl"/>
        </authorList>
    </citation>
    <scope>IDENTIFICATION</scope>
</reference>
<evidence type="ECO:0000256" key="6">
    <source>
        <dbReference type="PROSITE-ProRule" id="PRU00196"/>
    </source>
</evidence>
<dbReference type="InterPro" id="IPR036055">
    <property type="entry name" value="LDL_receptor-like_sf"/>
</dbReference>
<sequence>PAISTIQQQLFFLSVWFLDSSSCVHGMQCGDGSCVWESQWCDGVKDCPAGQDEDTCVRLHGSSFLLQIYSAKTWRTVCSRGWTEQHGRASCRQMGYDSDNCPNNSVVTLRCTDCGREVNSSRASGRQLASLGAWPWQVSLQFVRSHRCGGAIISPYWTVTAAHCVARSSNPADWMVYAGIVDSSGTLFNPAYPVSRIIAHEGYNSQTKKNDIALIRLSNPLDITGDFRKSYVNTKGEQKSTKPFAAQVSLIDTAECNRSTAYNGRISQDMFCARETEAAARMCSTDSGSPLVILKNGVWWLIGESVWGKHCTEQNPLNVYGNVTHFRNWIYQQMRVKSKSTQIKLVHFHVTGCNLEVVTLQCMLYIISVQKFYSTFCLSKS</sequence>
<keyword evidence="7" id="KW-0732">Signal</keyword>
<evidence type="ECO:0000313" key="11">
    <source>
        <dbReference type="Proteomes" id="UP000261620"/>
    </source>
</evidence>
<dbReference type="Pfam" id="PF15494">
    <property type="entry name" value="SRCR_2"/>
    <property type="match status" value="1"/>
</dbReference>
<evidence type="ECO:0000256" key="7">
    <source>
        <dbReference type="SAM" id="SignalP"/>
    </source>
</evidence>
<feature type="disulfide bond" evidence="5">
    <location>
        <begin position="29"/>
        <end position="47"/>
    </location>
</feature>
<dbReference type="PANTHER" id="PTHR24252">
    <property type="entry name" value="ACROSIN-RELATED"/>
    <property type="match status" value="1"/>
</dbReference>
<protein>
    <submittedName>
        <fullName evidence="10">Uncharacterized protein</fullName>
    </submittedName>
</protein>
<feature type="chain" id="PRO_5018738845" evidence="7">
    <location>
        <begin position="27"/>
        <end position="381"/>
    </location>
</feature>
<dbReference type="CDD" id="cd00112">
    <property type="entry name" value="LDLa"/>
    <property type="match status" value="1"/>
</dbReference>
<dbReference type="Ensembl" id="ENSMMOT00000005816.1">
    <property type="protein sequence ID" value="ENSMMOP00000005715.1"/>
    <property type="gene ID" value="ENSMMOG00000004500.1"/>
</dbReference>
<dbReference type="InterPro" id="IPR001190">
    <property type="entry name" value="SRCR"/>
</dbReference>
<keyword evidence="3" id="KW-0720">Serine protease</keyword>
<dbReference type="InterPro" id="IPR023415">
    <property type="entry name" value="LDLR_class-A_CS"/>
</dbReference>
<dbReference type="GO" id="GO:0006508">
    <property type="term" value="P:proteolysis"/>
    <property type="evidence" value="ECO:0007669"/>
    <property type="project" value="UniProtKB-KW"/>
</dbReference>
<dbReference type="SMART" id="SM00192">
    <property type="entry name" value="LDLa"/>
    <property type="match status" value="1"/>
</dbReference>
<dbReference type="InterPro" id="IPR018114">
    <property type="entry name" value="TRYPSIN_HIS"/>
</dbReference>
<evidence type="ECO:0000259" key="9">
    <source>
        <dbReference type="PROSITE" id="PS50287"/>
    </source>
</evidence>
<dbReference type="Proteomes" id="UP000261620">
    <property type="component" value="Unplaced"/>
</dbReference>
<dbReference type="InterPro" id="IPR001254">
    <property type="entry name" value="Trypsin_dom"/>
</dbReference>
<dbReference type="PANTHER" id="PTHR24252:SF30">
    <property type="entry name" value="TRANSMEMBRANE SERINE PROTEASE 2"/>
    <property type="match status" value="1"/>
</dbReference>
<dbReference type="GO" id="GO:0004252">
    <property type="term" value="F:serine-type endopeptidase activity"/>
    <property type="evidence" value="ECO:0007669"/>
    <property type="project" value="InterPro"/>
</dbReference>
<dbReference type="Gene3D" id="3.10.250.10">
    <property type="entry name" value="SRCR-like domain"/>
    <property type="match status" value="1"/>
</dbReference>
<keyword evidence="4 5" id="KW-1015">Disulfide bond</keyword>
<feature type="signal peptide" evidence="7">
    <location>
        <begin position="1"/>
        <end position="26"/>
    </location>
</feature>
<dbReference type="PROSITE" id="PS01209">
    <property type="entry name" value="LDLRA_1"/>
    <property type="match status" value="1"/>
</dbReference>
<dbReference type="InterPro" id="IPR001314">
    <property type="entry name" value="Peptidase_S1A"/>
</dbReference>
<dbReference type="Gene3D" id="2.40.10.10">
    <property type="entry name" value="Trypsin-like serine proteases"/>
    <property type="match status" value="3"/>
</dbReference>
<keyword evidence="11" id="KW-1185">Reference proteome</keyword>
<evidence type="ECO:0000256" key="5">
    <source>
        <dbReference type="PROSITE-ProRule" id="PRU00124"/>
    </source>
</evidence>
<name>A0A3Q4AN10_MOLML</name>
<evidence type="ECO:0000313" key="10">
    <source>
        <dbReference type="Ensembl" id="ENSMMOP00000005715.1"/>
    </source>
</evidence>
<accession>A0A3Q4AN10</accession>
<proteinExistence type="predicted"/>
<keyword evidence="1" id="KW-0645">Protease</keyword>
<feature type="domain" description="Peptidase S1" evidence="8">
    <location>
        <begin position="122"/>
        <end position="335"/>
    </location>
</feature>
<dbReference type="CDD" id="cd00190">
    <property type="entry name" value="Tryp_SPc"/>
    <property type="match status" value="1"/>
</dbReference>
<feature type="disulfide bond" evidence="5">
    <location>
        <begin position="41"/>
        <end position="56"/>
    </location>
</feature>
<organism evidence="10 11">
    <name type="scientific">Mola mola</name>
    <name type="common">Ocean sunfish</name>
    <name type="synonym">Tetraodon mola</name>
    <dbReference type="NCBI Taxonomy" id="94237"/>
    <lineage>
        <taxon>Eukaryota</taxon>
        <taxon>Metazoa</taxon>
        <taxon>Chordata</taxon>
        <taxon>Craniata</taxon>
        <taxon>Vertebrata</taxon>
        <taxon>Euteleostomi</taxon>
        <taxon>Actinopterygii</taxon>
        <taxon>Neopterygii</taxon>
        <taxon>Teleostei</taxon>
        <taxon>Neoteleostei</taxon>
        <taxon>Acanthomorphata</taxon>
        <taxon>Eupercaria</taxon>
        <taxon>Tetraodontiformes</taxon>
        <taxon>Molidae</taxon>
        <taxon>Mola</taxon>
    </lineage>
</organism>
<dbReference type="PRINTS" id="PR00722">
    <property type="entry name" value="CHYMOTRYPSIN"/>
</dbReference>
<evidence type="ECO:0000256" key="2">
    <source>
        <dbReference type="ARBA" id="ARBA00022801"/>
    </source>
</evidence>
<dbReference type="PROSITE" id="PS50287">
    <property type="entry name" value="SRCR_2"/>
    <property type="match status" value="1"/>
</dbReference>
<dbReference type="PROSITE" id="PS50240">
    <property type="entry name" value="TRYPSIN_DOM"/>
    <property type="match status" value="1"/>
</dbReference>
<dbReference type="InterPro" id="IPR036772">
    <property type="entry name" value="SRCR-like_dom_sf"/>
</dbReference>
<dbReference type="PROSITE" id="PS00134">
    <property type="entry name" value="TRYPSIN_HIS"/>
    <property type="match status" value="1"/>
</dbReference>
<feature type="domain" description="SRCR" evidence="9">
    <location>
        <begin position="66"/>
        <end position="95"/>
    </location>
</feature>
<dbReference type="GO" id="GO:0016020">
    <property type="term" value="C:membrane"/>
    <property type="evidence" value="ECO:0007669"/>
    <property type="project" value="InterPro"/>
</dbReference>
<comment type="caution">
    <text evidence="6">Lacks conserved residue(s) required for the propagation of feature annotation.</text>
</comment>
<dbReference type="Gene3D" id="4.10.400.10">
    <property type="entry name" value="Low-density Lipoprotein Receptor"/>
    <property type="match status" value="1"/>
</dbReference>
<evidence type="ECO:0000256" key="3">
    <source>
        <dbReference type="ARBA" id="ARBA00022825"/>
    </source>
</evidence>
<dbReference type="PROSITE" id="PS50068">
    <property type="entry name" value="LDLRA_2"/>
    <property type="match status" value="1"/>
</dbReference>
<dbReference type="SUPFAM" id="SSF57424">
    <property type="entry name" value="LDL receptor-like module"/>
    <property type="match status" value="1"/>
</dbReference>